<dbReference type="EMBL" id="MN740570">
    <property type="protein sequence ID" value="QHU34434.1"/>
    <property type="molecule type" value="Genomic_DNA"/>
</dbReference>
<dbReference type="AlphaFoldDB" id="A0A6C0LXW8"/>
<organism evidence="2">
    <name type="scientific">viral metagenome</name>
    <dbReference type="NCBI Taxonomy" id="1070528"/>
    <lineage>
        <taxon>unclassified sequences</taxon>
        <taxon>metagenomes</taxon>
        <taxon>organismal metagenomes</taxon>
    </lineage>
</organism>
<reference evidence="2" key="1">
    <citation type="journal article" date="2020" name="Nature">
        <title>Giant virus diversity and host interactions through global metagenomics.</title>
        <authorList>
            <person name="Schulz F."/>
            <person name="Roux S."/>
            <person name="Paez-Espino D."/>
            <person name="Jungbluth S."/>
            <person name="Walsh D.A."/>
            <person name="Denef V.J."/>
            <person name="McMahon K.D."/>
            <person name="Konstantinidis K.T."/>
            <person name="Eloe-Fadrosh E.A."/>
            <person name="Kyrpides N.C."/>
            <person name="Woyke T."/>
        </authorList>
    </citation>
    <scope>NUCLEOTIDE SEQUENCE</scope>
    <source>
        <strain evidence="2">GVMAG-S-1016713-123</strain>
    </source>
</reference>
<evidence type="ECO:0008006" key="3">
    <source>
        <dbReference type="Google" id="ProtNLM"/>
    </source>
</evidence>
<evidence type="ECO:0000313" key="2">
    <source>
        <dbReference type="EMBL" id="QHU34434.1"/>
    </source>
</evidence>
<protein>
    <recommendedName>
        <fullName evidence="3">FHA domain-containing protein</fullName>
    </recommendedName>
</protein>
<feature type="compositionally biased region" description="Low complexity" evidence="1">
    <location>
        <begin position="145"/>
        <end position="154"/>
    </location>
</feature>
<sequence>MNKQVYIESQGHNETYINGRQVTKNTYHMEIPDGNEIKLDLNLNGDQYAIRDFTINDLEKMLHAPMTHRPTSFARSIIAESNKHIDIPKRSSNRHSHSYLRKSPRKSSRRSSRRSSRKSPKRSSKRSSRKLTRRSSHKSHRKSSNRSSNKLTIY</sequence>
<feature type="region of interest" description="Disordered" evidence="1">
    <location>
        <begin position="83"/>
        <end position="154"/>
    </location>
</feature>
<accession>A0A6C0LXW8</accession>
<name>A0A6C0LXW8_9ZZZZ</name>
<evidence type="ECO:0000256" key="1">
    <source>
        <dbReference type="SAM" id="MobiDB-lite"/>
    </source>
</evidence>
<proteinExistence type="predicted"/>
<feature type="compositionally biased region" description="Basic residues" evidence="1">
    <location>
        <begin position="91"/>
        <end position="144"/>
    </location>
</feature>